<gene>
    <name evidence="2" type="ORF">GCM10010439_48190</name>
</gene>
<feature type="signal peptide" evidence="1">
    <location>
        <begin position="1"/>
        <end position="20"/>
    </location>
</feature>
<sequence>MARRWIIAALLTALVGGTAAGCSSGEEKAAADQTPLVGPEAGWADKVCTAVAGQGLQLKMPALDTADSAKAKAGIVDFLAQVSGQMQKMDEGLRAAGPPPVDGGEAKVEKALTRLAGVRKTVDKASAALRKTKVTNEASLQTALGSVAKVMVKYGEYQGPLQDLKAADPKLNIAFLASPSCRGVS</sequence>
<keyword evidence="1" id="KW-0732">Signal</keyword>
<comment type="caution">
    <text evidence="2">The sequence shown here is derived from an EMBL/GenBank/DDBJ whole genome shotgun (WGS) entry which is preliminary data.</text>
</comment>
<protein>
    <recommendedName>
        <fullName evidence="4">Lipoprotein</fullName>
    </recommendedName>
</protein>
<organism evidence="2 3">
    <name type="scientific">Actinocorallia aurantiaca</name>
    <dbReference type="NCBI Taxonomy" id="46204"/>
    <lineage>
        <taxon>Bacteria</taxon>
        <taxon>Bacillati</taxon>
        <taxon>Actinomycetota</taxon>
        <taxon>Actinomycetes</taxon>
        <taxon>Streptosporangiales</taxon>
        <taxon>Thermomonosporaceae</taxon>
        <taxon>Actinocorallia</taxon>
    </lineage>
</organism>
<accession>A0ABN3UH55</accession>
<reference evidence="2 3" key="1">
    <citation type="journal article" date="2019" name="Int. J. Syst. Evol. Microbiol.">
        <title>The Global Catalogue of Microorganisms (GCM) 10K type strain sequencing project: providing services to taxonomists for standard genome sequencing and annotation.</title>
        <authorList>
            <consortium name="The Broad Institute Genomics Platform"/>
            <consortium name="The Broad Institute Genome Sequencing Center for Infectious Disease"/>
            <person name="Wu L."/>
            <person name="Ma J."/>
        </authorList>
    </citation>
    <scope>NUCLEOTIDE SEQUENCE [LARGE SCALE GENOMIC DNA]</scope>
    <source>
        <strain evidence="2 3">JCM 8201</strain>
    </source>
</reference>
<keyword evidence="3" id="KW-1185">Reference proteome</keyword>
<evidence type="ECO:0000256" key="1">
    <source>
        <dbReference type="SAM" id="SignalP"/>
    </source>
</evidence>
<feature type="chain" id="PRO_5046176400" description="Lipoprotein" evidence="1">
    <location>
        <begin position="21"/>
        <end position="185"/>
    </location>
</feature>
<evidence type="ECO:0008006" key="4">
    <source>
        <dbReference type="Google" id="ProtNLM"/>
    </source>
</evidence>
<dbReference type="EMBL" id="BAAATZ010000020">
    <property type="protein sequence ID" value="GAA2731815.1"/>
    <property type="molecule type" value="Genomic_DNA"/>
</dbReference>
<dbReference type="Proteomes" id="UP001501842">
    <property type="component" value="Unassembled WGS sequence"/>
</dbReference>
<evidence type="ECO:0000313" key="2">
    <source>
        <dbReference type="EMBL" id="GAA2731815.1"/>
    </source>
</evidence>
<dbReference type="RefSeq" id="WP_344452975.1">
    <property type="nucleotide sequence ID" value="NZ_BAAATZ010000020.1"/>
</dbReference>
<name>A0ABN3UH55_9ACTN</name>
<proteinExistence type="predicted"/>
<evidence type="ECO:0000313" key="3">
    <source>
        <dbReference type="Proteomes" id="UP001501842"/>
    </source>
</evidence>
<dbReference type="PROSITE" id="PS51257">
    <property type="entry name" value="PROKAR_LIPOPROTEIN"/>
    <property type="match status" value="1"/>
</dbReference>